<protein>
    <submittedName>
        <fullName evidence="1">Uncharacterized protein</fullName>
    </submittedName>
</protein>
<dbReference type="Proteomes" id="UP000298327">
    <property type="component" value="Unassembled WGS sequence"/>
</dbReference>
<dbReference type="OrthoDB" id="3256525at2759"/>
<dbReference type="EMBL" id="SEOQ01000521">
    <property type="protein sequence ID" value="TFY61210.1"/>
    <property type="molecule type" value="Genomic_DNA"/>
</dbReference>
<reference evidence="1 2" key="1">
    <citation type="submission" date="2019-02" db="EMBL/GenBank/DDBJ databases">
        <title>Genome sequencing of the rare red list fungi Dentipellis fragilis.</title>
        <authorList>
            <person name="Buettner E."/>
            <person name="Kellner H."/>
        </authorList>
    </citation>
    <scope>NUCLEOTIDE SEQUENCE [LARGE SCALE GENOMIC DNA]</scope>
    <source>
        <strain evidence="1 2">DSM 105465</strain>
    </source>
</reference>
<keyword evidence="2" id="KW-1185">Reference proteome</keyword>
<organism evidence="1 2">
    <name type="scientific">Dentipellis fragilis</name>
    <dbReference type="NCBI Taxonomy" id="205917"/>
    <lineage>
        <taxon>Eukaryota</taxon>
        <taxon>Fungi</taxon>
        <taxon>Dikarya</taxon>
        <taxon>Basidiomycota</taxon>
        <taxon>Agaricomycotina</taxon>
        <taxon>Agaricomycetes</taxon>
        <taxon>Russulales</taxon>
        <taxon>Hericiaceae</taxon>
        <taxon>Dentipellis</taxon>
    </lineage>
</organism>
<name>A0A4Y9YGS6_9AGAM</name>
<comment type="caution">
    <text evidence="1">The sequence shown here is derived from an EMBL/GenBank/DDBJ whole genome shotgun (WGS) entry which is preliminary data.</text>
</comment>
<accession>A0A4Y9YGS6</accession>
<evidence type="ECO:0000313" key="1">
    <source>
        <dbReference type="EMBL" id="TFY61210.1"/>
    </source>
</evidence>
<sequence length="357" mass="39902">MSASWNKKIVTLPTLPPELWLHIFDFATYVPHLFDSEVQNPFSSSPSSPTYPDYASDEKFRQAVRAALVTKRYLVRVCKQWHALATPLLYAAIYVGWERHLPQLRDTLTSDADRARTDTTGTASQPKGWWTRRVDLAMRAGRTSADQWTPAPETHSAALLQLIRCFPNLEILSALWDNSFLMQSGPRFQAELALALRHTSGHALRKLVWPNVCDVVNGLTALRTVGSIPDLIVFPCPLAAAFPPSLSYLWLAGDYSCALPHVHPTPLPALRQISVHDHHLVEFPCLADFLAIQGPRLETVRVHLHTDRPDGLGALLRALCDACANLRHLVLSMDRRWEELDVLGAGDRAECGISARF</sequence>
<gene>
    <name evidence="1" type="ORF">EVG20_g7144</name>
</gene>
<evidence type="ECO:0000313" key="2">
    <source>
        <dbReference type="Proteomes" id="UP000298327"/>
    </source>
</evidence>
<proteinExistence type="predicted"/>
<dbReference type="AlphaFoldDB" id="A0A4Y9YGS6"/>